<organism evidence="3 4">
    <name type="scientific">Salipaludibacillus neizhouensis</name>
    <dbReference type="NCBI Taxonomy" id="885475"/>
    <lineage>
        <taxon>Bacteria</taxon>
        <taxon>Bacillati</taxon>
        <taxon>Bacillota</taxon>
        <taxon>Bacilli</taxon>
        <taxon>Bacillales</taxon>
        <taxon>Bacillaceae</taxon>
    </lineage>
</organism>
<keyword evidence="1" id="KW-0547">Nucleotide-binding</keyword>
<evidence type="ECO:0000313" key="4">
    <source>
        <dbReference type="Proteomes" id="UP000281498"/>
    </source>
</evidence>
<dbReference type="SUPFAM" id="SSF56059">
    <property type="entry name" value="Glutathione synthetase ATP-binding domain-like"/>
    <property type="match status" value="1"/>
</dbReference>
<dbReference type="GO" id="GO:0046872">
    <property type="term" value="F:metal ion binding"/>
    <property type="evidence" value="ECO:0007669"/>
    <property type="project" value="InterPro"/>
</dbReference>
<dbReference type="InterPro" id="IPR051675">
    <property type="entry name" value="Endo/Exo/Phosphatase_dom_1"/>
</dbReference>
<dbReference type="Proteomes" id="UP000281498">
    <property type="component" value="Unassembled WGS sequence"/>
</dbReference>
<dbReference type="OrthoDB" id="7869153at2"/>
<evidence type="ECO:0000256" key="1">
    <source>
        <dbReference type="PROSITE-ProRule" id="PRU00409"/>
    </source>
</evidence>
<dbReference type="Gene3D" id="3.30.470.20">
    <property type="entry name" value="ATP-grasp fold, B domain"/>
    <property type="match status" value="1"/>
</dbReference>
<dbReference type="RefSeq" id="WP_110936241.1">
    <property type="nucleotide sequence ID" value="NZ_KZ614146.1"/>
</dbReference>
<dbReference type="GO" id="GO:0005524">
    <property type="term" value="F:ATP binding"/>
    <property type="evidence" value="ECO:0007669"/>
    <property type="project" value="UniProtKB-UniRule"/>
</dbReference>
<dbReference type="InterPro" id="IPR011761">
    <property type="entry name" value="ATP-grasp"/>
</dbReference>
<keyword evidence="4" id="KW-1185">Reference proteome</keyword>
<protein>
    <recommendedName>
        <fullName evidence="2">ATP-grasp domain-containing protein</fullName>
    </recommendedName>
</protein>
<keyword evidence="1" id="KW-0067">ATP-binding</keyword>
<accession>A0A3A9KA90</accession>
<dbReference type="InterPro" id="IPR010994">
    <property type="entry name" value="RuvA_2-like"/>
</dbReference>
<dbReference type="PROSITE" id="PS50975">
    <property type="entry name" value="ATP_GRASP"/>
    <property type="match status" value="1"/>
</dbReference>
<reference evidence="3 4" key="1">
    <citation type="submission" date="2017-10" db="EMBL/GenBank/DDBJ databases">
        <title>Bacillus sp. nov., a halophilic bacterium isolated from a Keqin Lake.</title>
        <authorList>
            <person name="Wang H."/>
        </authorList>
    </citation>
    <scope>NUCLEOTIDE SEQUENCE [LARGE SCALE GENOMIC DNA]</scope>
    <source>
        <strain evidence="3 4">KCTC 13187</strain>
    </source>
</reference>
<dbReference type="Pfam" id="PF12836">
    <property type="entry name" value="HHH_3"/>
    <property type="match status" value="1"/>
</dbReference>
<comment type="caution">
    <text evidence="3">The sequence shown here is derived from an EMBL/GenBank/DDBJ whole genome shotgun (WGS) entry which is preliminary data.</text>
</comment>
<gene>
    <name evidence="3" type="ORF">CR203_03530</name>
</gene>
<dbReference type="Pfam" id="PF14398">
    <property type="entry name" value="ATPgrasp_YheCD"/>
    <property type="match status" value="2"/>
</dbReference>
<dbReference type="EMBL" id="PDOE01000001">
    <property type="protein sequence ID" value="RKL69119.1"/>
    <property type="molecule type" value="Genomic_DNA"/>
</dbReference>
<feature type="domain" description="ATP-grasp" evidence="2">
    <location>
        <begin position="316"/>
        <end position="378"/>
    </location>
</feature>
<dbReference type="SUPFAM" id="SSF47781">
    <property type="entry name" value="RuvA domain 2-like"/>
    <property type="match status" value="1"/>
</dbReference>
<dbReference type="PANTHER" id="PTHR21180:SF32">
    <property type="entry name" value="ENDONUCLEASE_EXONUCLEASE_PHOSPHATASE FAMILY DOMAIN-CONTAINING PROTEIN 1"/>
    <property type="match status" value="1"/>
</dbReference>
<name>A0A3A9KA90_9BACI</name>
<proteinExistence type="predicted"/>
<evidence type="ECO:0000259" key="2">
    <source>
        <dbReference type="PROSITE" id="PS50975"/>
    </source>
</evidence>
<sequence length="506" mass="58035">MAKKPLIGILVRNPTRLRYYEMTKPLNVHLLIFNSKGINWTNKRIDGLVFDGTKWKKKNCPFPSVIYNRCYSIKQHLVTKLDEVIGKGKVFNCITRFDKWRIHQILQNSSVGSYLPNTHLFHNSNLLDLLSKYRKLILKPCIGNFGRRVYLIEQTDNNKFKLFININRKNINEQISKDNLNHFHTEKSVGETNKINIQKLHALINDEAFLDAAIINTSNPQNFTKGIDDLIKKERFLVQKFIPLDQTDQKIYDIRMYVQKNEQGKWIVTGGLSRVAHPTSYITNLSTEIKSFINILERNNNLSVIILKTMKTLSVQIAHEIEKKIGHLGELSVDFGLDEQGNPWLIEVNGNPQRKIVERINDPKLTKDLYVMPIKYALFLASNKIKKPFLVNSPVSNNNLLQKERMKDQEPISKIKQSSKTMETILSKSVLLEQLTSSSITGKILINSATLGPLQKIHRIGPARAKQIIAMRESHPFKSYDDLQNIKGVGPTLANDIKTQGLVSFD</sequence>
<evidence type="ECO:0000313" key="3">
    <source>
        <dbReference type="EMBL" id="RKL69119.1"/>
    </source>
</evidence>
<dbReference type="PANTHER" id="PTHR21180">
    <property type="entry name" value="ENDONUCLEASE/EXONUCLEASE/PHOSPHATASE FAMILY DOMAIN-CONTAINING PROTEIN 1"/>
    <property type="match status" value="1"/>
</dbReference>
<dbReference type="Gene3D" id="1.10.150.320">
    <property type="entry name" value="Photosystem II 12 kDa extrinsic protein"/>
    <property type="match status" value="1"/>
</dbReference>
<dbReference type="AlphaFoldDB" id="A0A3A9KA90"/>
<dbReference type="InterPro" id="IPR026838">
    <property type="entry name" value="YheC/D"/>
</dbReference>